<protein>
    <submittedName>
        <fullName evidence="8">Type II secretion system F family protein</fullName>
    </submittedName>
</protein>
<dbReference type="InterPro" id="IPR018076">
    <property type="entry name" value="T2SS_GspF_dom"/>
</dbReference>
<keyword evidence="5 6" id="KW-0472">Membrane</keyword>
<sequence length="230" mass="23752">MSAWPAALLVAVAAAVLVPAAPPVRLPRRGTTPPVAAPAALWLRWPRLGRRRGTAADRAAVLEVCDLLAAELAAGRPPGAALAAAGARWPPLAAAVEASRLGADVPDALRRLAAERPGATDLRWVAGAWEVAQDSGHGLALALERTAAGLRAQRRTRRLVDSELASARATARLVACLPLAVLLMGSGAGSDPWSFLLATPVGWACLGLGLGLLALGLWWIERLADRASAP</sequence>
<evidence type="ECO:0000256" key="2">
    <source>
        <dbReference type="ARBA" id="ARBA00022475"/>
    </source>
</evidence>
<evidence type="ECO:0000313" key="8">
    <source>
        <dbReference type="EMBL" id="MBD3915516.1"/>
    </source>
</evidence>
<keyword evidence="9" id="KW-1185">Reference proteome</keyword>
<evidence type="ECO:0000256" key="5">
    <source>
        <dbReference type="ARBA" id="ARBA00023136"/>
    </source>
</evidence>
<evidence type="ECO:0000256" key="4">
    <source>
        <dbReference type="ARBA" id="ARBA00022989"/>
    </source>
</evidence>
<evidence type="ECO:0000256" key="3">
    <source>
        <dbReference type="ARBA" id="ARBA00022692"/>
    </source>
</evidence>
<feature type="transmembrane region" description="Helical" evidence="6">
    <location>
        <begin position="169"/>
        <end position="188"/>
    </location>
</feature>
<feature type="transmembrane region" description="Helical" evidence="6">
    <location>
        <begin position="195"/>
        <end position="220"/>
    </location>
</feature>
<evidence type="ECO:0000259" key="7">
    <source>
        <dbReference type="Pfam" id="PF00482"/>
    </source>
</evidence>
<reference evidence="8 9" key="1">
    <citation type="submission" date="2020-09" db="EMBL/GenBank/DDBJ databases">
        <title>novel species in genus Nocardioides.</title>
        <authorList>
            <person name="Zhang G."/>
        </authorList>
    </citation>
    <scope>NUCLEOTIDE SEQUENCE [LARGE SCALE GENOMIC DNA]</scope>
    <source>
        <strain evidence="8 9">19197</strain>
    </source>
</reference>
<dbReference type="PANTHER" id="PTHR35007:SF4">
    <property type="entry name" value="CONSERVED TRANSMEMBRANE PROTEIN-RELATED"/>
    <property type="match status" value="1"/>
</dbReference>
<dbReference type="Proteomes" id="UP000649289">
    <property type="component" value="Unassembled WGS sequence"/>
</dbReference>
<proteinExistence type="predicted"/>
<organism evidence="8 9">
    <name type="scientific">Nocardioides hwasunensis</name>
    <dbReference type="NCBI Taxonomy" id="397258"/>
    <lineage>
        <taxon>Bacteria</taxon>
        <taxon>Bacillati</taxon>
        <taxon>Actinomycetota</taxon>
        <taxon>Actinomycetes</taxon>
        <taxon>Propionibacteriales</taxon>
        <taxon>Nocardioidaceae</taxon>
        <taxon>Nocardioides</taxon>
    </lineage>
</organism>
<dbReference type="Pfam" id="PF00482">
    <property type="entry name" value="T2SSF"/>
    <property type="match status" value="1"/>
</dbReference>
<name>A0ABR8MKC0_9ACTN</name>
<keyword evidence="3 6" id="KW-0812">Transmembrane</keyword>
<dbReference type="RefSeq" id="WP_191199853.1">
    <property type="nucleotide sequence ID" value="NZ_BAAAPA010000008.1"/>
</dbReference>
<comment type="caution">
    <text evidence="8">The sequence shown here is derived from an EMBL/GenBank/DDBJ whole genome shotgun (WGS) entry which is preliminary data.</text>
</comment>
<accession>A0ABR8MKC0</accession>
<evidence type="ECO:0000256" key="1">
    <source>
        <dbReference type="ARBA" id="ARBA00004651"/>
    </source>
</evidence>
<feature type="domain" description="Type II secretion system protein GspF" evidence="7">
    <location>
        <begin position="65"/>
        <end position="185"/>
    </location>
</feature>
<dbReference type="EMBL" id="JACXYY010000005">
    <property type="protein sequence ID" value="MBD3915516.1"/>
    <property type="molecule type" value="Genomic_DNA"/>
</dbReference>
<evidence type="ECO:0000256" key="6">
    <source>
        <dbReference type="SAM" id="Phobius"/>
    </source>
</evidence>
<gene>
    <name evidence="8" type="ORF">IEZ25_12910</name>
</gene>
<keyword evidence="4 6" id="KW-1133">Transmembrane helix</keyword>
<evidence type="ECO:0000313" key="9">
    <source>
        <dbReference type="Proteomes" id="UP000649289"/>
    </source>
</evidence>
<keyword evidence="2" id="KW-1003">Cell membrane</keyword>
<dbReference type="PANTHER" id="PTHR35007">
    <property type="entry name" value="INTEGRAL MEMBRANE PROTEIN-RELATED"/>
    <property type="match status" value="1"/>
</dbReference>
<comment type="subcellular location">
    <subcellularLocation>
        <location evidence="1">Cell membrane</location>
        <topology evidence="1">Multi-pass membrane protein</topology>
    </subcellularLocation>
</comment>